<dbReference type="Gene3D" id="3.40.50.300">
    <property type="entry name" value="P-loop containing nucleotide triphosphate hydrolases"/>
    <property type="match status" value="1"/>
</dbReference>
<keyword evidence="9" id="KW-1185">Reference proteome</keyword>
<feature type="transmembrane region" description="Helical" evidence="5">
    <location>
        <begin position="32"/>
        <end position="57"/>
    </location>
</feature>
<dbReference type="EMBL" id="CP015079">
    <property type="protein sequence ID" value="ANH36743.1"/>
    <property type="molecule type" value="Genomic_DNA"/>
</dbReference>
<dbReference type="PANTHER" id="PTHR43394">
    <property type="entry name" value="ATP-DEPENDENT PERMEASE MDL1, MITOCHONDRIAL"/>
    <property type="match status" value="1"/>
</dbReference>
<dbReference type="EC" id="3.6.3.-" evidence="8"/>
<dbReference type="GO" id="GO:0005524">
    <property type="term" value="F:ATP binding"/>
    <property type="evidence" value="ECO:0007669"/>
    <property type="project" value="UniProtKB-KW"/>
</dbReference>
<evidence type="ECO:0000256" key="4">
    <source>
        <dbReference type="ARBA" id="ARBA00023136"/>
    </source>
</evidence>
<name>A0A1A9GGJ5_9ACTN</name>
<dbReference type="InterPro" id="IPR027417">
    <property type="entry name" value="P-loop_NTPase"/>
</dbReference>
<feature type="domain" description="ABC transporter" evidence="6">
    <location>
        <begin position="327"/>
        <end position="568"/>
    </location>
</feature>
<keyword evidence="8" id="KW-0378">Hydrolase</keyword>
<dbReference type="InterPro" id="IPR011527">
    <property type="entry name" value="ABC1_TM_dom"/>
</dbReference>
<accession>A0A1A9GGJ5</accession>
<dbReference type="InterPro" id="IPR003439">
    <property type="entry name" value="ABC_transporter-like_ATP-bd"/>
</dbReference>
<dbReference type="SUPFAM" id="SSF52540">
    <property type="entry name" value="P-loop containing nucleoside triphosphate hydrolases"/>
    <property type="match status" value="1"/>
</dbReference>
<evidence type="ECO:0000256" key="2">
    <source>
        <dbReference type="ARBA" id="ARBA00022692"/>
    </source>
</evidence>
<dbReference type="PATRIC" id="fig|1300347.3.peg.291"/>
<sequence length="583" mass="62522">MRVLPLPDPGTADHRSPGRFLWWLARHQWQTLLGGMAFGVIWMSSQAVLPAIIGRAIDRGVAARDSEALLMWTGLLFLVGLVQAASGILRHRFAVTNWLITAYRTVQLVTRQSVRLGASLPRQVSTGEVVAIGTSDLSHLGQVMDVSARFAGAVVSFLLVSVILLQTSVTLGLVVLIGVPKLMLLVGPLLAPLQRRSTHQRHLMGELSNTATDIVAGLRVLRGIGGEQVFLGRYRRESQATRRAGVQVARLQSVLDALQVFLPGVFVVVVVWLGARYAVDGRISPGELVAFYGYAAFLMIPLRTATEYANKLIRGRVSARRVCTVLALDPDVAEPVSPAPPPPPGSELYDASSGLRVRPGVLLAVVSEQPDESSAVADRLGLCTPDDGSGATAGVTLGGVRLVDLARDEVRRRVVVSDTASMLFSGRLGDRLDVHRRGDVERALLTASAADILDALPERLDTQVAERGRSFSGGQRQRLVLARALALDPEILVLVEPTSAVDAHTEARIAARLREHRAGRTTVVTSTSPLLLDAVDEVAFVVAGAVVATGSHTDLLATVPAYRRVVTRETEPRPDDRESAGVS</sequence>
<dbReference type="InterPro" id="IPR036640">
    <property type="entry name" value="ABC1_TM_sf"/>
</dbReference>
<keyword evidence="4 5" id="KW-0472">Membrane</keyword>
<dbReference type="KEGG" id="ndk:I601_0290"/>
<dbReference type="Pfam" id="PF00005">
    <property type="entry name" value="ABC_tran"/>
    <property type="match status" value="1"/>
</dbReference>
<evidence type="ECO:0000256" key="3">
    <source>
        <dbReference type="ARBA" id="ARBA00022989"/>
    </source>
</evidence>
<dbReference type="SUPFAM" id="SSF90123">
    <property type="entry name" value="ABC transporter transmembrane region"/>
    <property type="match status" value="1"/>
</dbReference>
<feature type="transmembrane region" description="Helical" evidence="5">
    <location>
        <begin position="69"/>
        <end position="89"/>
    </location>
</feature>
<dbReference type="AlphaFoldDB" id="A0A1A9GGJ5"/>
<dbReference type="PANTHER" id="PTHR43394:SF1">
    <property type="entry name" value="ATP-BINDING CASSETTE SUB-FAMILY B MEMBER 10, MITOCHONDRIAL"/>
    <property type="match status" value="1"/>
</dbReference>
<protein>
    <submittedName>
        <fullName evidence="8">Putative multidrug resistance ABC transporter ATP-binding/permease protein YheI</fullName>
        <ecNumber evidence="8">3.6.3.-</ecNumber>
    </submittedName>
</protein>
<dbReference type="Gene3D" id="1.20.1560.10">
    <property type="entry name" value="ABC transporter type 1, transmembrane domain"/>
    <property type="match status" value="1"/>
</dbReference>
<dbReference type="Pfam" id="PF00664">
    <property type="entry name" value="ABC_membrane"/>
    <property type="match status" value="1"/>
</dbReference>
<dbReference type="InterPro" id="IPR039421">
    <property type="entry name" value="Type_1_exporter"/>
</dbReference>
<proteinExistence type="predicted"/>
<feature type="domain" description="ABC transmembrane type-1" evidence="7">
    <location>
        <begin position="33"/>
        <end position="314"/>
    </location>
</feature>
<keyword evidence="8" id="KW-0067">ATP-binding</keyword>
<evidence type="ECO:0000259" key="7">
    <source>
        <dbReference type="PROSITE" id="PS50929"/>
    </source>
</evidence>
<evidence type="ECO:0000256" key="1">
    <source>
        <dbReference type="ARBA" id="ARBA00004651"/>
    </source>
</evidence>
<dbReference type="PROSITE" id="PS50893">
    <property type="entry name" value="ABC_TRANSPORTER_2"/>
    <property type="match status" value="1"/>
</dbReference>
<dbReference type="GO" id="GO:0016887">
    <property type="term" value="F:ATP hydrolysis activity"/>
    <property type="evidence" value="ECO:0007669"/>
    <property type="project" value="InterPro"/>
</dbReference>
<dbReference type="GO" id="GO:0015421">
    <property type="term" value="F:ABC-type oligopeptide transporter activity"/>
    <property type="evidence" value="ECO:0007669"/>
    <property type="project" value="TreeGrafter"/>
</dbReference>
<dbReference type="Proteomes" id="UP000077868">
    <property type="component" value="Chromosome"/>
</dbReference>
<evidence type="ECO:0000313" key="8">
    <source>
        <dbReference type="EMBL" id="ANH36743.1"/>
    </source>
</evidence>
<feature type="transmembrane region" description="Helical" evidence="5">
    <location>
        <begin position="291"/>
        <end position="310"/>
    </location>
</feature>
<reference evidence="8 9" key="1">
    <citation type="submission" date="2016-03" db="EMBL/GenBank/DDBJ databases">
        <title>Complete genome sequence of a soil Actinobacterium, Nocardioides dokdonensis FR1436.</title>
        <authorList>
            <person name="Kwon S.-K."/>
            <person name="Kim K."/>
            <person name="Kim J.F."/>
        </authorList>
    </citation>
    <scope>NUCLEOTIDE SEQUENCE [LARGE SCALE GENOMIC DNA]</scope>
    <source>
        <strain evidence="8 9">FR1436</strain>
    </source>
</reference>
<evidence type="ECO:0000259" key="6">
    <source>
        <dbReference type="PROSITE" id="PS50893"/>
    </source>
</evidence>
<evidence type="ECO:0000256" key="5">
    <source>
        <dbReference type="SAM" id="Phobius"/>
    </source>
</evidence>
<keyword evidence="3 5" id="KW-1133">Transmembrane helix</keyword>
<evidence type="ECO:0000313" key="9">
    <source>
        <dbReference type="Proteomes" id="UP000077868"/>
    </source>
</evidence>
<organism evidence="8 9">
    <name type="scientific">Nocardioides dokdonensis FR1436</name>
    <dbReference type="NCBI Taxonomy" id="1300347"/>
    <lineage>
        <taxon>Bacteria</taxon>
        <taxon>Bacillati</taxon>
        <taxon>Actinomycetota</taxon>
        <taxon>Actinomycetes</taxon>
        <taxon>Propionibacteriales</taxon>
        <taxon>Nocardioidaceae</taxon>
        <taxon>Nocardioides</taxon>
    </lineage>
</organism>
<comment type="subcellular location">
    <subcellularLocation>
        <location evidence="1">Cell membrane</location>
        <topology evidence="1">Multi-pass membrane protein</topology>
    </subcellularLocation>
</comment>
<feature type="transmembrane region" description="Helical" evidence="5">
    <location>
        <begin position="260"/>
        <end position="279"/>
    </location>
</feature>
<keyword evidence="8" id="KW-0547">Nucleotide-binding</keyword>
<dbReference type="PROSITE" id="PS50929">
    <property type="entry name" value="ABC_TM1F"/>
    <property type="match status" value="1"/>
</dbReference>
<dbReference type="InterPro" id="IPR017871">
    <property type="entry name" value="ABC_transporter-like_CS"/>
</dbReference>
<dbReference type="RefSeq" id="WP_068105482.1">
    <property type="nucleotide sequence ID" value="NZ_CP015079.1"/>
</dbReference>
<dbReference type="STRING" id="1300347.I601_0290"/>
<keyword evidence="2 5" id="KW-0812">Transmembrane</keyword>
<dbReference type="GO" id="GO:0005886">
    <property type="term" value="C:plasma membrane"/>
    <property type="evidence" value="ECO:0007669"/>
    <property type="project" value="UniProtKB-SubCell"/>
</dbReference>
<dbReference type="PROSITE" id="PS00211">
    <property type="entry name" value="ABC_TRANSPORTER_1"/>
    <property type="match status" value="1"/>
</dbReference>
<gene>
    <name evidence="8" type="primary">yheI_1</name>
    <name evidence="8" type="ORF">I601_0290</name>
</gene>